<dbReference type="Pfam" id="PF12666">
    <property type="entry name" value="PrgI"/>
    <property type="match status" value="1"/>
</dbReference>
<keyword evidence="1" id="KW-1133">Transmembrane helix</keyword>
<evidence type="ECO:0000313" key="2">
    <source>
        <dbReference type="EMBL" id="MCQ6288561.1"/>
    </source>
</evidence>
<keyword evidence="1" id="KW-0472">Membrane</keyword>
<keyword evidence="1" id="KW-0812">Transmembrane</keyword>
<name>A0AAW5L7H7_BACCE</name>
<comment type="caution">
    <text evidence="2">The sequence shown here is derived from an EMBL/GenBank/DDBJ whole genome shotgun (WGS) entry which is preliminary data.</text>
</comment>
<dbReference type="Proteomes" id="UP001204643">
    <property type="component" value="Unassembled WGS sequence"/>
</dbReference>
<reference evidence="2" key="1">
    <citation type="submission" date="2022-07" db="EMBL/GenBank/DDBJ databases">
        <title>Identification and characterization of Bacillus thuringiensis and other Bacillus cereus group isolates from spinach by whole genome sequencing.</title>
        <authorList>
            <person name="Zao X."/>
            <person name="Zervas A."/>
            <person name="Hendriks M."/>
            <person name="Rajkovic A."/>
            <person name="Van Overbeek L."/>
            <person name="Hendriksen N.B."/>
            <person name="Uyttendaele M."/>
        </authorList>
    </citation>
    <scope>NUCLEOTIDE SEQUENCE</scope>
    <source>
        <strain evidence="2">781001F-1</strain>
    </source>
</reference>
<protein>
    <submittedName>
        <fullName evidence="2">PrgI family protein</fullName>
    </submittedName>
</protein>
<evidence type="ECO:0000313" key="3">
    <source>
        <dbReference type="Proteomes" id="UP001204643"/>
    </source>
</evidence>
<feature type="transmembrane region" description="Helical" evidence="1">
    <location>
        <begin position="65"/>
        <end position="84"/>
    </location>
</feature>
<feature type="transmembrane region" description="Helical" evidence="1">
    <location>
        <begin position="40"/>
        <end position="59"/>
    </location>
</feature>
<evidence type="ECO:0000256" key="1">
    <source>
        <dbReference type="SAM" id="Phobius"/>
    </source>
</evidence>
<dbReference type="InterPro" id="IPR024414">
    <property type="entry name" value="Uncharacterised_PrgI"/>
</dbReference>
<organism evidence="2 3">
    <name type="scientific">Bacillus cereus</name>
    <dbReference type="NCBI Taxonomy" id="1396"/>
    <lineage>
        <taxon>Bacteria</taxon>
        <taxon>Bacillati</taxon>
        <taxon>Bacillota</taxon>
        <taxon>Bacilli</taxon>
        <taxon>Bacillales</taxon>
        <taxon>Bacillaceae</taxon>
        <taxon>Bacillus</taxon>
        <taxon>Bacillus cereus group</taxon>
    </lineage>
</organism>
<dbReference type="EMBL" id="JANHEB010000078">
    <property type="protein sequence ID" value="MCQ6288561.1"/>
    <property type="molecule type" value="Genomic_DNA"/>
</dbReference>
<gene>
    <name evidence="2" type="ORF">NPM19_28665</name>
</gene>
<dbReference type="AlphaFoldDB" id="A0AAW5L7H7"/>
<dbReference type="RefSeq" id="WP_256425295.1">
    <property type="nucleotide sequence ID" value="NZ_JANHDY010000088.1"/>
</dbReference>
<proteinExistence type="predicted"/>
<accession>A0AAW5L7H7</accession>
<sequence>MHRYKGYCTSTLWRIPNLIRGFAGGREGFQLPFSLTVTQILIILVLFFVSLPIFIIAAPVIDNKVARFVVVSLILPSFLGYLIGGQTKENMNILRYYYIKRRTRQEPKEMIRFEEVEQTKMIHIKGEIRLQRGKL</sequence>